<reference evidence="1 2" key="1">
    <citation type="submission" date="2018-10" db="EMBL/GenBank/DDBJ databases">
        <title>Genomic Encyclopedia of Archaeal and Bacterial Type Strains, Phase II (KMG-II): from individual species to whole genera.</title>
        <authorList>
            <person name="Goeker M."/>
        </authorList>
    </citation>
    <scope>NUCLEOTIDE SEQUENCE [LARGE SCALE GENOMIC DNA]</scope>
    <source>
        <strain evidence="1 2">DSM 14954</strain>
    </source>
</reference>
<protein>
    <submittedName>
        <fullName evidence="1">Uncharacterized protein</fullName>
    </submittedName>
</protein>
<sequence length="417" mass="44207">MLTTLALVSALAMPTPLTTLDPGDALVGGDAYALSGDSAFFTRTRGRELGVYAVPLTGGTPRRVFAYRVPPRHTPMPELSASAQRVALHLLVETPDGELDSHLFSGPPTGPWTRVAPLDARAADLRTATVDGDRLIVHEQDRLVVHDAAGAHVLPIPDQGDAQTATVAGDLMSYAEEDAKRVVIRNWRTGAVVATPSFPGFPDWVALGPDGRAAVVTGPESLYDLLPGGAPRRIAGTGYRPVIAGARVVYRQSYGLKVLEPDGTVRPFGVPTRRLESFTADERHVLWSANGCLLVAPVESPLAIGAGPGPCARAELELPEQPSQRLASTLRVTVRCVSGPGACAGTLRLTAGNRPVVSRARRFSIPVGEQRRVRVRLTRAGKRILAQAIRRDRGVIVYARTTVDGHAASAGGGIVVR</sequence>
<accession>A0A660LEB6</accession>
<dbReference type="SUPFAM" id="SSF82171">
    <property type="entry name" value="DPP6 N-terminal domain-like"/>
    <property type="match status" value="1"/>
</dbReference>
<dbReference type="AlphaFoldDB" id="A0A660LEB6"/>
<proteinExistence type="predicted"/>
<gene>
    <name evidence="1" type="ORF">C8N24_3304</name>
</gene>
<organism evidence="1 2">
    <name type="scientific">Solirubrobacter pauli</name>
    <dbReference type="NCBI Taxonomy" id="166793"/>
    <lineage>
        <taxon>Bacteria</taxon>
        <taxon>Bacillati</taxon>
        <taxon>Actinomycetota</taxon>
        <taxon>Thermoleophilia</taxon>
        <taxon>Solirubrobacterales</taxon>
        <taxon>Solirubrobacteraceae</taxon>
        <taxon>Solirubrobacter</taxon>
    </lineage>
</organism>
<dbReference type="OrthoDB" id="262125at2"/>
<dbReference type="EMBL" id="RBIL01000001">
    <property type="protein sequence ID" value="RKQ93437.1"/>
    <property type="molecule type" value="Genomic_DNA"/>
</dbReference>
<evidence type="ECO:0000313" key="1">
    <source>
        <dbReference type="EMBL" id="RKQ93437.1"/>
    </source>
</evidence>
<keyword evidence="2" id="KW-1185">Reference proteome</keyword>
<evidence type="ECO:0000313" key="2">
    <source>
        <dbReference type="Proteomes" id="UP000278962"/>
    </source>
</evidence>
<dbReference type="RefSeq" id="WP_147447835.1">
    <property type="nucleotide sequence ID" value="NZ_RBIL01000001.1"/>
</dbReference>
<name>A0A660LEB6_9ACTN</name>
<dbReference type="Proteomes" id="UP000278962">
    <property type="component" value="Unassembled WGS sequence"/>
</dbReference>
<comment type="caution">
    <text evidence="1">The sequence shown here is derived from an EMBL/GenBank/DDBJ whole genome shotgun (WGS) entry which is preliminary data.</text>
</comment>